<feature type="compositionally biased region" description="Acidic residues" evidence="9">
    <location>
        <begin position="60"/>
        <end position="69"/>
    </location>
</feature>
<dbReference type="PROSITE" id="PS00028">
    <property type="entry name" value="ZINC_FINGER_C2H2_1"/>
    <property type="match status" value="9"/>
</dbReference>
<keyword evidence="7" id="KW-0539">Nucleus</keyword>
<organism evidence="11">
    <name type="scientific">Oppiella nova</name>
    <dbReference type="NCBI Taxonomy" id="334625"/>
    <lineage>
        <taxon>Eukaryota</taxon>
        <taxon>Metazoa</taxon>
        <taxon>Ecdysozoa</taxon>
        <taxon>Arthropoda</taxon>
        <taxon>Chelicerata</taxon>
        <taxon>Arachnida</taxon>
        <taxon>Acari</taxon>
        <taxon>Acariformes</taxon>
        <taxon>Sarcoptiformes</taxon>
        <taxon>Oribatida</taxon>
        <taxon>Brachypylina</taxon>
        <taxon>Oppioidea</taxon>
        <taxon>Oppiidae</taxon>
        <taxon>Oppiella</taxon>
    </lineage>
</organism>
<dbReference type="Proteomes" id="UP000728032">
    <property type="component" value="Unassembled WGS sequence"/>
</dbReference>
<name>A0A7R9M791_9ACAR</name>
<evidence type="ECO:0000256" key="6">
    <source>
        <dbReference type="ARBA" id="ARBA00023163"/>
    </source>
</evidence>
<keyword evidence="4" id="KW-0862">Zinc</keyword>
<dbReference type="OrthoDB" id="6077919at2759"/>
<feature type="domain" description="C2H2-type" evidence="10">
    <location>
        <begin position="325"/>
        <end position="355"/>
    </location>
</feature>
<feature type="compositionally biased region" description="Low complexity" evidence="9">
    <location>
        <begin position="153"/>
        <end position="168"/>
    </location>
</feature>
<dbReference type="AlphaFoldDB" id="A0A7R9M791"/>
<sequence>MSQMFSVVCVNQCSDNQKSYEKSLKYLSQVLPQSGRRSGDHTRQQSVRRDITNDETIGGSDDESEDTTECENSLGSDKTCDESNGKTRAVSDGTSGQFVCHWSGCGKRFTSIADMCPHKPYDTSVGHESSAAEEVDKQLVDTTSQTSPNQMKSISSEESAEEYSSGSSDTEMSDKCDDNNRRQRVHKKSRTDPKICDKTSKDTERQHRKYNRKYRCDYIGCGKTFQNQMFLKNHRHVHTSHVYRCDWKACTAVFATQHYLNNHIKVCHDSEYRCDREPSPPALVASPREPVKRVRDKILRCGYGSCQFTVRGRVGLTQHRLRAHTVCQLRDCGKAFKRYPDLRRHQLIVHPDDMPDPWLQCPQTDCPFRSKSNQRLNEHLAADHSTRHQCPVCGKSYGTAYQLQQHESAHNPELRVRCEWEGCGKVLAHKESLASHMKSHTMPGVYRCCWPGCDKSYTFKRSLEAHEQIAHLPKTYRCDVCGQLYGRLCDRNTHQLTHDTSARVRCEWPECGQVFKNGKCLSAHTNVHTMARPYRCPYEGCAKVYGNKTSFNSHKMSHKKCN</sequence>
<dbReference type="PROSITE" id="PS50157">
    <property type="entry name" value="ZINC_FINGER_C2H2_2"/>
    <property type="match status" value="8"/>
</dbReference>
<evidence type="ECO:0000256" key="1">
    <source>
        <dbReference type="ARBA" id="ARBA00004123"/>
    </source>
</evidence>
<dbReference type="GO" id="GO:0006357">
    <property type="term" value="P:regulation of transcription by RNA polymerase II"/>
    <property type="evidence" value="ECO:0007669"/>
    <property type="project" value="TreeGrafter"/>
</dbReference>
<feature type="compositionally biased region" description="Polar residues" evidence="9">
    <location>
        <begin position="140"/>
        <end position="152"/>
    </location>
</feature>
<protein>
    <recommendedName>
        <fullName evidence="10">C2H2-type domain-containing protein</fullName>
    </recommendedName>
</protein>
<feature type="domain" description="C2H2-type" evidence="10">
    <location>
        <begin position="446"/>
        <end position="471"/>
    </location>
</feature>
<evidence type="ECO:0000256" key="5">
    <source>
        <dbReference type="ARBA" id="ARBA00023015"/>
    </source>
</evidence>
<dbReference type="EMBL" id="OC923064">
    <property type="protein sequence ID" value="CAD7654615.1"/>
    <property type="molecule type" value="Genomic_DNA"/>
</dbReference>
<dbReference type="SUPFAM" id="SSF57667">
    <property type="entry name" value="beta-beta-alpha zinc fingers"/>
    <property type="match status" value="4"/>
</dbReference>
<dbReference type="InterPro" id="IPR013087">
    <property type="entry name" value="Znf_C2H2_type"/>
</dbReference>
<evidence type="ECO:0000256" key="2">
    <source>
        <dbReference type="ARBA" id="ARBA00022723"/>
    </source>
</evidence>
<evidence type="ECO:0000313" key="11">
    <source>
        <dbReference type="EMBL" id="CAD7654615.1"/>
    </source>
</evidence>
<dbReference type="PANTHER" id="PTHR46179:SF13">
    <property type="entry name" value="C2H2-TYPE DOMAIN-CONTAINING PROTEIN"/>
    <property type="match status" value="1"/>
</dbReference>
<dbReference type="PANTHER" id="PTHR46179">
    <property type="entry name" value="ZINC FINGER PROTEIN"/>
    <property type="match status" value="1"/>
</dbReference>
<feature type="compositionally biased region" description="Basic and acidic residues" evidence="9">
    <location>
        <begin position="172"/>
        <end position="181"/>
    </location>
</feature>
<keyword evidence="12" id="KW-1185">Reference proteome</keyword>
<feature type="compositionally biased region" description="Basic and acidic residues" evidence="9">
    <location>
        <begin position="190"/>
        <end position="204"/>
    </location>
</feature>
<evidence type="ECO:0000259" key="10">
    <source>
        <dbReference type="PROSITE" id="PS50157"/>
    </source>
</evidence>
<dbReference type="GO" id="GO:0005634">
    <property type="term" value="C:nucleus"/>
    <property type="evidence" value="ECO:0007669"/>
    <property type="project" value="UniProtKB-SubCell"/>
</dbReference>
<feature type="region of interest" description="Disordered" evidence="9">
    <location>
        <begin position="31"/>
        <end position="95"/>
    </location>
</feature>
<evidence type="ECO:0000256" key="4">
    <source>
        <dbReference type="ARBA" id="ARBA00022833"/>
    </source>
</evidence>
<feature type="domain" description="C2H2-type" evidence="10">
    <location>
        <begin position="243"/>
        <end position="273"/>
    </location>
</feature>
<feature type="domain" description="C2H2-type" evidence="10">
    <location>
        <begin position="416"/>
        <end position="441"/>
    </location>
</feature>
<evidence type="ECO:0000256" key="7">
    <source>
        <dbReference type="ARBA" id="ARBA00023242"/>
    </source>
</evidence>
<feature type="compositionally biased region" description="Basic and acidic residues" evidence="9">
    <location>
        <begin position="37"/>
        <end position="52"/>
    </location>
</feature>
<dbReference type="InterPro" id="IPR051061">
    <property type="entry name" value="Zinc_finger_trans_reg"/>
</dbReference>
<dbReference type="GO" id="GO:0008270">
    <property type="term" value="F:zinc ion binding"/>
    <property type="evidence" value="ECO:0007669"/>
    <property type="project" value="UniProtKB-KW"/>
</dbReference>
<feature type="domain" description="C2H2-type" evidence="10">
    <location>
        <begin position="214"/>
        <end position="243"/>
    </location>
</feature>
<feature type="domain" description="C2H2-type" evidence="10">
    <location>
        <begin position="534"/>
        <end position="562"/>
    </location>
</feature>
<feature type="domain" description="C2H2-type" evidence="10">
    <location>
        <begin position="388"/>
        <end position="415"/>
    </location>
</feature>
<evidence type="ECO:0000256" key="8">
    <source>
        <dbReference type="PROSITE-ProRule" id="PRU00042"/>
    </source>
</evidence>
<dbReference type="EMBL" id="CAJPVJ010008239">
    <property type="protein sequence ID" value="CAG2171802.1"/>
    <property type="molecule type" value="Genomic_DNA"/>
</dbReference>
<gene>
    <name evidence="11" type="ORF">ONB1V03_LOCUS11262</name>
</gene>
<keyword evidence="6" id="KW-0804">Transcription</keyword>
<keyword evidence="5" id="KW-0805">Transcription regulation</keyword>
<comment type="subcellular location">
    <subcellularLocation>
        <location evidence="1">Nucleus</location>
    </subcellularLocation>
</comment>
<evidence type="ECO:0000313" key="12">
    <source>
        <dbReference type="Proteomes" id="UP000728032"/>
    </source>
</evidence>
<dbReference type="Pfam" id="PF00096">
    <property type="entry name" value="zf-C2H2"/>
    <property type="match status" value="4"/>
</dbReference>
<feature type="region of interest" description="Disordered" evidence="9">
    <location>
        <begin position="123"/>
        <end position="204"/>
    </location>
</feature>
<reference evidence="11" key="1">
    <citation type="submission" date="2020-11" db="EMBL/GenBank/DDBJ databases">
        <authorList>
            <person name="Tran Van P."/>
        </authorList>
    </citation>
    <scope>NUCLEOTIDE SEQUENCE</scope>
</reference>
<dbReference type="InterPro" id="IPR036236">
    <property type="entry name" value="Znf_C2H2_sf"/>
</dbReference>
<feature type="domain" description="C2H2-type" evidence="10">
    <location>
        <begin position="504"/>
        <end position="533"/>
    </location>
</feature>
<evidence type="ECO:0000256" key="3">
    <source>
        <dbReference type="ARBA" id="ARBA00022771"/>
    </source>
</evidence>
<proteinExistence type="predicted"/>
<accession>A0A7R9M791</accession>
<keyword evidence="2" id="KW-0479">Metal-binding</keyword>
<evidence type="ECO:0000256" key="9">
    <source>
        <dbReference type="SAM" id="MobiDB-lite"/>
    </source>
</evidence>
<dbReference type="Gene3D" id="3.30.160.60">
    <property type="entry name" value="Classic Zinc Finger"/>
    <property type="match status" value="6"/>
</dbReference>
<dbReference type="SMART" id="SM00355">
    <property type="entry name" value="ZnF_C2H2"/>
    <property type="match status" value="12"/>
</dbReference>
<keyword evidence="3 8" id="KW-0863">Zinc-finger</keyword>